<evidence type="ECO:0000256" key="1">
    <source>
        <dbReference type="SAM" id="MobiDB-lite"/>
    </source>
</evidence>
<feature type="compositionally biased region" description="Pro residues" evidence="1">
    <location>
        <begin position="180"/>
        <end position="194"/>
    </location>
</feature>
<comment type="caution">
    <text evidence="2">The sequence shown here is derived from an EMBL/GenBank/DDBJ whole genome shotgun (WGS) entry which is preliminary data.</text>
</comment>
<organism evidence="2 3">
    <name type="scientific">Hypsizygus marmoreus</name>
    <name type="common">White beech mushroom</name>
    <name type="synonym">Agaricus marmoreus</name>
    <dbReference type="NCBI Taxonomy" id="39966"/>
    <lineage>
        <taxon>Eukaryota</taxon>
        <taxon>Fungi</taxon>
        <taxon>Dikarya</taxon>
        <taxon>Basidiomycota</taxon>
        <taxon>Agaricomycotina</taxon>
        <taxon>Agaricomycetes</taxon>
        <taxon>Agaricomycetidae</taxon>
        <taxon>Agaricales</taxon>
        <taxon>Tricholomatineae</taxon>
        <taxon>Lyophyllaceae</taxon>
        <taxon>Hypsizygus</taxon>
    </lineage>
</organism>
<sequence>MSNTTHLQVTIRDRHLRMSQYKILFGHAGDGPGPPLNAARIPNPGGRTLDLRALQEAWERARQMPQVSARLSRSSSSTFLPSTTDRWLRPWPLTARKARMRDTTSTLLPPQQGCEKLNNRSWGRFRQGGRVLRGAGRPVKRVTRQLPLFSSHPTHLLWIHPTGIPSTHAPPPSNARWAPPLYPTKQLPPPNTVE</sequence>
<keyword evidence="3" id="KW-1185">Reference proteome</keyword>
<dbReference type="EMBL" id="LUEZ02000095">
    <property type="protein sequence ID" value="RDB14956.1"/>
    <property type="molecule type" value="Genomic_DNA"/>
</dbReference>
<gene>
    <name evidence="2" type="ORF">Hypma_016160</name>
</gene>
<evidence type="ECO:0000313" key="2">
    <source>
        <dbReference type="EMBL" id="RDB14956.1"/>
    </source>
</evidence>
<protein>
    <submittedName>
        <fullName evidence="2">Uncharacterized protein</fullName>
    </submittedName>
</protein>
<feature type="region of interest" description="Disordered" evidence="1">
    <location>
        <begin position="167"/>
        <end position="194"/>
    </location>
</feature>
<evidence type="ECO:0000313" key="3">
    <source>
        <dbReference type="Proteomes" id="UP000076154"/>
    </source>
</evidence>
<accession>A0A369J7Z1</accession>
<name>A0A369J7Z1_HYPMA</name>
<reference evidence="2" key="1">
    <citation type="submission" date="2018-04" db="EMBL/GenBank/DDBJ databases">
        <title>Whole genome sequencing of Hypsizygus marmoreus.</title>
        <authorList>
            <person name="Choi I.-G."/>
            <person name="Min B."/>
            <person name="Kim J.-G."/>
            <person name="Kim S."/>
            <person name="Oh Y.-L."/>
            <person name="Kong W.-S."/>
            <person name="Park H."/>
            <person name="Jeong J."/>
            <person name="Song E.-S."/>
        </authorList>
    </citation>
    <scope>NUCLEOTIDE SEQUENCE [LARGE SCALE GENOMIC DNA]</scope>
    <source>
        <strain evidence="2">51987-8</strain>
    </source>
</reference>
<dbReference type="AlphaFoldDB" id="A0A369J7Z1"/>
<dbReference type="InParanoid" id="A0A369J7Z1"/>
<dbReference type="Proteomes" id="UP000076154">
    <property type="component" value="Unassembled WGS sequence"/>
</dbReference>
<proteinExistence type="predicted"/>